<gene>
    <name evidence="2" type="ORF">ACG04Q_04930</name>
</gene>
<comment type="caution">
    <text evidence="2">The sequence shown here is derived from an EMBL/GenBank/DDBJ whole genome shotgun (WGS) entry which is preliminary data.</text>
</comment>
<keyword evidence="3" id="KW-1185">Reference proteome</keyword>
<name>A0ABW7GG45_9BURK</name>
<feature type="chain" id="PRO_5045262607" description="PEP-CTERM sorting domain-containing protein" evidence="1">
    <location>
        <begin position="23"/>
        <end position="189"/>
    </location>
</feature>
<reference evidence="2 3" key="1">
    <citation type="submission" date="2024-08" db="EMBL/GenBank/DDBJ databases">
        <authorList>
            <person name="Lu H."/>
        </authorList>
    </citation>
    <scope>NUCLEOTIDE SEQUENCE [LARGE SCALE GENOMIC DNA]</scope>
    <source>
        <strain evidence="2 3">DXS20W</strain>
    </source>
</reference>
<evidence type="ECO:0000313" key="3">
    <source>
        <dbReference type="Proteomes" id="UP001606302"/>
    </source>
</evidence>
<dbReference type="Proteomes" id="UP001606302">
    <property type="component" value="Unassembled WGS sequence"/>
</dbReference>
<evidence type="ECO:0000256" key="1">
    <source>
        <dbReference type="SAM" id="SignalP"/>
    </source>
</evidence>
<evidence type="ECO:0000313" key="2">
    <source>
        <dbReference type="EMBL" id="MFG6460906.1"/>
    </source>
</evidence>
<dbReference type="EMBL" id="JBIGHX010000002">
    <property type="protein sequence ID" value="MFG6460906.1"/>
    <property type="molecule type" value="Genomic_DNA"/>
</dbReference>
<feature type="signal peptide" evidence="1">
    <location>
        <begin position="1"/>
        <end position="22"/>
    </location>
</feature>
<organism evidence="2 3">
    <name type="scientific">Pelomonas lactea</name>
    <dbReference type="NCBI Taxonomy" id="3299030"/>
    <lineage>
        <taxon>Bacteria</taxon>
        <taxon>Pseudomonadati</taxon>
        <taxon>Pseudomonadota</taxon>
        <taxon>Betaproteobacteria</taxon>
        <taxon>Burkholderiales</taxon>
        <taxon>Sphaerotilaceae</taxon>
        <taxon>Roseateles</taxon>
    </lineage>
</organism>
<keyword evidence="1" id="KW-0732">Signal</keyword>
<proteinExistence type="predicted"/>
<accession>A0ABW7GG45</accession>
<protein>
    <recommendedName>
        <fullName evidence="4">PEP-CTERM sorting domain-containing protein</fullName>
    </recommendedName>
</protein>
<sequence>MKHVITTLAAAAALALSLPAQAVTVTGSATPGATTVGGTGFVTLTLDISEAFTPTSITFNLDWAGGLGLDTSKSTAFGLSWDALAGSGILNSDFTMITPGTNQLGVSVFAEAPALPGGAFAVKIAFTGLTAGTHAVNYSLDLGDPAGGADFSVLGSSSVTVSAVPEAHPAMMLAAGLGVLGLLARRRRA</sequence>
<dbReference type="RefSeq" id="WP_394509756.1">
    <property type="nucleotide sequence ID" value="NZ_JBIGHX010000002.1"/>
</dbReference>
<evidence type="ECO:0008006" key="4">
    <source>
        <dbReference type="Google" id="ProtNLM"/>
    </source>
</evidence>